<evidence type="ECO:0000256" key="3">
    <source>
        <dbReference type="ARBA" id="ARBA00022630"/>
    </source>
</evidence>
<feature type="domain" description="FAD-binding PCMH-type" evidence="6">
    <location>
        <begin position="31"/>
        <end position="202"/>
    </location>
</feature>
<proteinExistence type="inferred from homology"/>
<evidence type="ECO:0000259" key="6">
    <source>
        <dbReference type="PROSITE" id="PS51387"/>
    </source>
</evidence>
<evidence type="ECO:0000313" key="7">
    <source>
        <dbReference type="EMBL" id="KAK5636776.1"/>
    </source>
</evidence>
<protein>
    <recommendedName>
        <fullName evidence="6">FAD-binding PCMH-type domain-containing protein</fullName>
    </recommendedName>
</protein>
<evidence type="ECO:0000313" key="8">
    <source>
        <dbReference type="Proteomes" id="UP001305414"/>
    </source>
</evidence>
<evidence type="ECO:0000256" key="1">
    <source>
        <dbReference type="ARBA" id="ARBA00001974"/>
    </source>
</evidence>
<comment type="caution">
    <text evidence="7">The sequence shown here is derived from an EMBL/GenBank/DDBJ whole genome shotgun (WGS) entry which is preliminary data.</text>
</comment>
<dbReference type="AlphaFoldDB" id="A0AAN7V0M2"/>
<evidence type="ECO:0000256" key="2">
    <source>
        <dbReference type="ARBA" id="ARBA00005466"/>
    </source>
</evidence>
<dbReference type="InterPro" id="IPR016169">
    <property type="entry name" value="FAD-bd_PCMH_sub2"/>
</dbReference>
<accession>A0AAN7V0M2</accession>
<dbReference type="InterPro" id="IPR006094">
    <property type="entry name" value="Oxid_FAD_bind_N"/>
</dbReference>
<dbReference type="GO" id="GO:0071949">
    <property type="term" value="F:FAD binding"/>
    <property type="evidence" value="ECO:0007669"/>
    <property type="project" value="InterPro"/>
</dbReference>
<dbReference type="Gene3D" id="3.40.462.20">
    <property type="match status" value="1"/>
</dbReference>
<reference evidence="7 8" key="1">
    <citation type="submission" date="2023-10" db="EMBL/GenBank/DDBJ databases">
        <title>Draft genome sequence of Xylaria bambusicola isolate GMP-LS, the root and basal stem rot pathogen of sugarcane in Indonesia.</title>
        <authorList>
            <person name="Selvaraj P."/>
            <person name="Muralishankar V."/>
            <person name="Muruganantham S."/>
            <person name="Sp S."/>
            <person name="Haryani S."/>
            <person name="Lau K.J.X."/>
            <person name="Naqvi N.I."/>
        </authorList>
    </citation>
    <scope>NUCLEOTIDE SEQUENCE [LARGE SCALE GENOMIC DNA]</scope>
    <source>
        <strain evidence="7">GMP-LS</strain>
    </source>
</reference>
<dbReference type="Gene3D" id="3.30.465.10">
    <property type="match status" value="1"/>
</dbReference>
<dbReference type="PANTHER" id="PTHR42973">
    <property type="entry name" value="BINDING OXIDOREDUCTASE, PUTATIVE (AFU_ORTHOLOGUE AFUA_1G17690)-RELATED"/>
    <property type="match status" value="1"/>
</dbReference>
<comment type="cofactor">
    <cofactor evidence="1">
        <name>FAD</name>
        <dbReference type="ChEBI" id="CHEBI:57692"/>
    </cofactor>
</comment>
<dbReference type="InterPro" id="IPR036318">
    <property type="entry name" value="FAD-bd_PCMH-like_sf"/>
</dbReference>
<dbReference type="Pfam" id="PF08031">
    <property type="entry name" value="BBE"/>
    <property type="match status" value="1"/>
</dbReference>
<dbReference type="InterPro" id="IPR016167">
    <property type="entry name" value="FAD-bd_PCMH_sub1"/>
</dbReference>
<evidence type="ECO:0000256" key="4">
    <source>
        <dbReference type="ARBA" id="ARBA00022827"/>
    </source>
</evidence>
<evidence type="ECO:0000256" key="5">
    <source>
        <dbReference type="ARBA" id="ARBA00023002"/>
    </source>
</evidence>
<keyword evidence="8" id="KW-1185">Reference proteome</keyword>
<keyword evidence="4" id="KW-0274">FAD</keyword>
<sequence>MRGWMDLVKNTLSSKTSIVCTGENQRWSDYAAPTPGAVVVVGDENDVAKIITAAKKTNTPFLIQSGANGWADTFTLNSQGIIIDISNLKTITFNPDKSQVTFQAGVTNKDLIDAAWDNNARVSASTCNCVSVLGATLGGGLSRTQGVYGMNIDQLISLSIVDADGAKRTITPKSDRELWWALTGAGANFGVVTSATYKSYAMPQAENTAWTGLVLFDQSKLEDVVAAIDALTLGPDMQMDLYFTASPVDGQPTVIVLPFYLGTEEVGREKFASILDIGPTLDTTEVIPYNTWNTAGDPFCAAGGRKPSYTVGLKTMEPTAWRNVWNEYIAFFNSYEEANLTTILTECYSTAATAASLKDNGTSSYPFRDIKCHAIAIPWYTSPEIDSDALQFGQNVRSYLIDSAGTKSPSSYINFAHGDESLSHIYGSSLPKLQKLKRKYDPERRLNQWFPLS</sequence>
<dbReference type="InterPro" id="IPR012951">
    <property type="entry name" value="BBE"/>
</dbReference>
<dbReference type="Pfam" id="PF01565">
    <property type="entry name" value="FAD_binding_4"/>
    <property type="match status" value="1"/>
</dbReference>
<dbReference type="InterPro" id="IPR050416">
    <property type="entry name" value="FAD-linked_Oxidoreductase"/>
</dbReference>
<keyword evidence="5" id="KW-0560">Oxidoreductase</keyword>
<dbReference type="Gene3D" id="3.30.43.10">
    <property type="entry name" value="Uridine Diphospho-n-acetylenolpyruvylglucosamine Reductase, domain 2"/>
    <property type="match status" value="1"/>
</dbReference>
<dbReference type="InterPro" id="IPR016166">
    <property type="entry name" value="FAD-bd_PCMH"/>
</dbReference>
<name>A0AAN7V0M2_9PEZI</name>
<keyword evidence="3" id="KW-0285">Flavoprotein</keyword>
<dbReference type="PROSITE" id="PS51387">
    <property type="entry name" value="FAD_PCMH"/>
    <property type="match status" value="1"/>
</dbReference>
<dbReference type="GO" id="GO:0016491">
    <property type="term" value="F:oxidoreductase activity"/>
    <property type="evidence" value="ECO:0007669"/>
    <property type="project" value="UniProtKB-KW"/>
</dbReference>
<organism evidence="7 8">
    <name type="scientific">Xylaria bambusicola</name>
    <dbReference type="NCBI Taxonomy" id="326684"/>
    <lineage>
        <taxon>Eukaryota</taxon>
        <taxon>Fungi</taxon>
        <taxon>Dikarya</taxon>
        <taxon>Ascomycota</taxon>
        <taxon>Pezizomycotina</taxon>
        <taxon>Sordariomycetes</taxon>
        <taxon>Xylariomycetidae</taxon>
        <taxon>Xylariales</taxon>
        <taxon>Xylariaceae</taxon>
        <taxon>Xylaria</taxon>
    </lineage>
</organism>
<dbReference type="Proteomes" id="UP001305414">
    <property type="component" value="Unassembled WGS sequence"/>
</dbReference>
<dbReference type="PANTHER" id="PTHR42973:SF39">
    <property type="entry name" value="FAD-BINDING PCMH-TYPE DOMAIN-CONTAINING PROTEIN"/>
    <property type="match status" value="1"/>
</dbReference>
<dbReference type="SUPFAM" id="SSF56176">
    <property type="entry name" value="FAD-binding/transporter-associated domain-like"/>
    <property type="match status" value="1"/>
</dbReference>
<comment type="similarity">
    <text evidence="2">Belongs to the oxygen-dependent FAD-linked oxidoreductase family.</text>
</comment>
<dbReference type="EMBL" id="JAWHQM010000077">
    <property type="protein sequence ID" value="KAK5636776.1"/>
    <property type="molecule type" value="Genomic_DNA"/>
</dbReference>
<gene>
    <name evidence="7" type="ORF">RRF57_012488</name>
</gene>